<name>A0A6C0F9S2_9ZZZZ</name>
<evidence type="ECO:0000313" key="1">
    <source>
        <dbReference type="EMBL" id="QHT38606.1"/>
    </source>
</evidence>
<protein>
    <submittedName>
        <fullName evidence="1">Uncharacterized protein</fullName>
    </submittedName>
</protein>
<sequence length="115" mass="13550">MSGYIESYRQQQEQFTIRRTVEEQRASHGYASEMGIESYRKILSEMEEQKCKLQIHNMQGGEHTLALKRIENLISIVKMHLKSDCCHDYVVNDYIELTPERGSNVTYCEKCYTTF</sequence>
<dbReference type="AlphaFoldDB" id="A0A6C0F9S2"/>
<accession>A0A6C0F9S2</accession>
<reference evidence="1" key="1">
    <citation type="journal article" date="2020" name="Nature">
        <title>Giant virus diversity and host interactions through global metagenomics.</title>
        <authorList>
            <person name="Schulz F."/>
            <person name="Roux S."/>
            <person name="Paez-Espino D."/>
            <person name="Jungbluth S."/>
            <person name="Walsh D.A."/>
            <person name="Denef V.J."/>
            <person name="McMahon K.D."/>
            <person name="Konstantinidis K.T."/>
            <person name="Eloe-Fadrosh E.A."/>
            <person name="Kyrpides N.C."/>
            <person name="Woyke T."/>
        </authorList>
    </citation>
    <scope>NUCLEOTIDE SEQUENCE</scope>
    <source>
        <strain evidence="1">GVMAG-S-ERX556106-38</strain>
    </source>
</reference>
<proteinExistence type="predicted"/>
<dbReference type="EMBL" id="MN738832">
    <property type="protein sequence ID" value="QHT38606.1"/>
    <property type="molecule type" value="Genomic_DNA"/>
</dbReference>
<organism evidence="1">
    <name type="scientific">viral metagenome</name>
    <dbReference type="NCBI Taxonomy" id="1070528"/>
    <lineage>
        <taxon>unclassified sequences</taxon>
        <taxon>metagenomes</taxon>
        <taxon>organismal metagenomes</taxon>
    </lineage>
</organism>